<keyword evidence="2" id="KW-1185">Reference proteome</keyword>
<evidence type="ECO:0008006" key="3">
    <source>
        <dbReference type="Google" id="ProtNLM"/>
    </source>
</evidence>
<dbReference type="EMBL" id="VDUX01000004">
    <property type="protein sequence ID" value="TXL60770.1"/>
    <property type="molecule type" value="Genomic_DNA"/>
</dbReference>
<protein>
    <recommendedName>
        <fullName evidence="3">Ferredoxin</fullName>
    </recommendedName>
</protein>
<dbReference type="Proteomes" id="UP000321571">
    <property type="component" value="Unassembled WGS sequence"/>
</dbReference>
<dbReference type="RefSeq" id="WP_147686370.1">
    <property type="nucleotide sequence ID" value="NZ_VDUX01000004.1"/>
</dbReference>
<evidence type="ECO:0000313" key="1">
    <source>
        <dbReference type="EMBL" id="TXL60770.1"/>
    </source>
</evidence>
<evidence type="ECO:0000313" key="2">
    <source>
        <dbReference type="Proteomes" id="UP000321571"/>
    </source>
</evidence>
<proteinExistence type="predicted"/>
<sequence>MAYIVPSSPETLADRELYTRSRLVEVACLDCLVRVKVRKNSDHHTSIQWNQEAGDCATFAELSRREGGRPVHQACPRLLASIEAAVREGVVPIGAGVDPIETSDG</sequence>
<name>A0A5C8NHZ7_9ACTN</name>
<comment type="caution">
    <text evidence="1">The sequence shown here is derived from an EMBL/GenBank/DDBJ whole genome shotgun (WGS) entry which is preliminary data.</text>
</comment>
<organism evidence="1 2">
    <name type="scientific">Aeromicrobium terrae</name>
    <dbReference type="NCBI Taxonomy" id="2498846"/>
    <lineage>
        <taxon>Bacteria</taxon>
        <taxon>Bacillati</taxon>
        <taxon>Actinomycetota</taxon>
        <taxon>Actinomycetes</taxon>
        <taxon>Propionibacteriales</taxon>
        <taxon>Nocardioidaceae</taxon>
        <taxon>Aeromicrobium</taxon>
    </lineage>
</organism>
<gene>
    <name evidence="1" type="ORF">FHP06_10120</name>
</gene>
<dbReference type="OrthoDB" id="4554341at2"/>
<reference evidence="1 2" key="1">
    <citation type="submission" date="2019-06" db="EMBL/GenBank/DDBJ databases">
        <title>Aeromicrobium sp. nov., isolated from a maize field.</title>
        <authorList>
            <person name="Lin S.-Y."/>
            <person name="Tsai C.-F."/>
            <person name="Young C.-C."/>
        </authorList>
    </citation>
    <scope>NUCLEOTIDE SEQUENCE [LARGE SCALE GENOMIC DNA]</scope>
    <source>
        <strain evidence="1 2">CC-CFT486</strain>
    </source>
</reference>
<dbReference type="AlphaFoldDB" id="A0A5C8NHZ7"/>
<accession>A0A5C8NHZ7</accession>